<proteinExistence type="inferred from homology"/>
<dbReference type="PANTHER" id="PTHR42988">
    <property type="entry name" value="PHOSPHOHYDROLASE"/>
    <property type="match status" value="1"/>
</dbReference>
<evidence type="ECO:0000256" key="4">
    <source>
        <dbReference type="ARBA" id="ARBA00025742"/>
    </source>
</evidence>
<comment type="caution">
    <text evidence="6">The sequence shown here is derived from an EMBL/GenBank/DDBJ whole genome shotgun (WGS) entry which is preliminary data.</text>
</comment>
<dbReference type="Pfam" id="PF00149">
    <property type="entry name" value="Metallophos"/>
    <property type="match status" value="1"/>
</dbReference>
<evidence type="ECO:0000313" key="6">
    <source>
        <dbReference type="EMBL" id="GAH26646.1"/>
    </source>
</evidence>
<dbReference type="InterPro" id="IPR050884">
    <property type="entry name" value="CNP_phosphodiesterase-III"/>
</dbReference>
<dbReference type="InterPro" id="IPR004843">
    <property type="entry name" value="Calcineurin-like_PHP"/>
</dbReference>
<keyword evidence="2" id="KW-0378">Hydrolase</keyword>
<dbReference type="GO" id="GO:0046872">
    <property type="term" value="F:metal ion binding"/>
    <property type="evidence" value="ECO:0007669"/>
    <property type="project" value="UniProtKB-KW"/>
</dbReference>
<feature type="non-terminal residue" evidence="6">
    <location>
        <position position="1"/>
    </location>
</feature>
<evidence type="ECO:0000256" key="3">
    <source>
        <dbReference type="ARBA" id="ARBA00023004"/>
    </source>
</evidence>
<dbReference type="GO" id="GO:0016787">
    <property type="term" value="F:hydrolase activity"/>
    <property type="evidence" value="ECO:0007669"/>
    <property type="project" value="UniProtKB-KW"/>
</dbReference>
<sequence>FDFPDKSGPGKMRLIDILVKDIKKTAPLGVGIIIITGDLISYADANLFFDIVIPFLNELVDKLEVDKKNVIIVPGNHDIPLKNYNIHTYSHEQTFNVFLKEFYNQSNIERMQIYRYKLTNSRVIEILPLNSVRLRDPKDKNFGYVEWPLYDIYLESVLDCKSNAIRIAVLHHHLTPAIKEELINRKYRYAGNSITLDAGAILEGLQKYNFHFVLHGHQHVPCVTNISRAYHNNASSNILHLDRNIYIIAGGSAGVNKNHVSDEMRDNSYNIINISEKEFEIRI</sequence>
<evidence type="ECO:0000259" key="5">
    <source>
        <dbReference type="Pfam" id="PF00149"/>
    </source>
</evidence>
<feature type="non-terminal residue" evidence="6">
    <location>
        <position position="283"/>
    </location>
</feature>
<dbReference type="SUPFAM" id="SSF56300">
    <property type="entry name" value="Metallo-dependent phosphatases"/>
    <property type="match status" value="1"/>
</dbReference>
<keyword evidence="3" id="KW-0408">Iron</keyword>
<dbReference type="EMBL" id="BARU01003717">
    <property type="protein sequence ID" value="GAH26646.1"/>
    <property type="molecule type" value="Genomic_DNA"/>
</dbReference>
<feature type="domain" description="Calcineurin-like phosphoesterase" evidence="5">
    <location>
        <begin position="23"/>
        <end position="221"/>
    </location>
</feature>
<dbReference type="InterPro" id="IPR029052">
    <property type="entry name" value="Metallo-depent_PP-like"/>
</dbReference>
<protein>
    <recommendedName>
        <fullName evidence="5">Calcineurin-like phosphoesterase domain-containing protein</fullName>
    </recommendedName>
</protein>
<dbReference type="Gene3D" id="3.60.21.10">
    <property type="match status" value="1"/>
</dbReference>
<name>X1E051_9ZZZZ</name>
<evidence type="ECO:0000256" key="2">
    <source>
        <dbReference type="ARBA" id="ARBA00022801"/>
    </source>
</evidence>
<evidence type="ECO:0000256" key="1">
    <source>
        <dbReference type="ARBA" id="ARBA00022723"/>
    </source>
</evidence>
<gene>
    <name evidence="6" type="ORF">S03H2_07871</name>
</gene>
<dbReference type="AlphaFoldDB" id="X1E051"/>
<reference evidence="6" key="1">
    <citation type="journal article" date="2014" name="Front. Microbiol.">
        <title>High frequency of phylogenetically diverse reductive dehalogenase-homologous genes in deep subseafloor sedimentary metagenomes.</title>
        <authorList>
            <person name="Kawai M."/>
            <person name="Futagami T."/>
            <person name="Toyoda A."/>
            <person name="Takaki Y."/>
            <person name="Nishi S."/>
            <person name="Hori S."/>
            <person name="Arai W."/>
            <person name="Tsubouchi T."/>
            <person name="Morono Y."/>
            <person name="Uchiyama I."/>
            <person name="Ito T."/>
            <person name="Fujiyama A."/>
            <person name="Inagaki F."/>
            <person name="Takami H."/>
        </authorList>
    </citation>
    <scope>NUCLEOTIDE SEQUENCE</scope>
    <source>
        <strain evidence="6">Expedition CK06-06</strain>
    </source>
</reference>
<comment type="similarity">
    <text evidence="4">Belongs to the cyclic nucleotide phosphodiesterase class-III family.</text>
</comment>
<keyword evidence="1" id="KW-0479">Metal-binding</keyword>
<dbReference type="PANTHER" id="PTHR42988:SF2">
    <property type="entry name" value="CYCLIC NUCLEOTIDE PHOSPHODIESTERASE CBUA0032-RELATED"/>
    <property type="match status" value="1"/>
</dbReference>
<organism evidence="6">
    <name type="scientific">marine sediment metagenome</name>
    <dbReference type="NCBI Taxonomy" id="412755"/>
    <lineage>
        <taxon>unclassified sequences</taxon>
        <taxon>metagenomes</taxon>
        <taxon>ecological metagenomes</taxon>
    </lineage>
</organism>
<accession>X1E051</accession>